<dbReference type="SUPFAM" id="SSF109854">
    <property type="entry name" value="DinB/YfiT-like putative metalloenzymes"/>
    <property type="match status" value="1"/>
</dbReference>
<protein>
    <submittedName>
        <fullName evidence="2">DinB family protein</fullName>
    </submittedName>
</protein>
<sequence>MESVFRTWKTSRELYLDYFNNYTLEQLNKIPNGFSNNLIWNIGHIIVAQQALIYKDSDLEGYIPNELFELYKPGTKPTGKTSQNEVTELKELLLSLIKKTETDFYDGKFVNYNERMTGTGFYLTSLKDAFEFNNYHEGLHLGFMVNIKKFI</sequence>
<comment type="caution">
    <text evidence="2">The sequence shown here is derived from an EMBL/GenBank/DDBJ whole genome shotgun (WGS) entry which is preliminary data.</text>
</comment>
<proteinExistence type="predicted"/>
<gene>
    <name evidence="2" type="ORF">FOF46_30230</name>
</gene>
<dbReference type="AlphaFoldDB" id="A0A554VAE0"/>
<dbReference type="InterPro" id="IPR024775">
    <property type="entry name" value="DinB-like"/>
</dbReference>
<dbReference type="Pfam" id="PF12867">
    <property type="entry name" value="DinB_2"/>
    <property type="match status" value="1"/>
</dbReference>
<keyword evidence="3" id="KW-1185">Reference proteome</keyword>
<name>A0A554VAE0_9FLAO</name>
<dbReference type="EMBL" id="VLNR01000131">
    <property type="protein sequence ID" value="TSE03001.1"/>
    <property type="molecule type" value="Genomic_DNA"/>
</dbReference>
<dbReference type="Proteomes" id="UP000318833">
    <property type="component" value="Unassembled WGS sequence"/>
</dbReference>
<dbReference type="InterPro" id="IPR034660">
    <property type="entry name" value="DinB/YfiT-like"/>
</dbReference>
<evidence type="ECO:0000313" key="2">
    <source>
        <dbReference type="EMBL" id="TSE03001.1"/>
    </source>
</evidence>
<evidence type="ECO:0000313" key="3">
    <source>
        <dbReference type="Proteomes" id="UP000318833"/>
    </source>
</evidence>
<reference evidence="2 3" key="1">
    <citation type="submission" date="2019-07" db="EMBL/GenBank/DDBJ databases">
        <title>The draft genome sequence of Aquimarina algiphila M91.</title>
        <authorList>
            <person name="Meng X."/>
        </authorList>
    </citation>
    <scope>NUCLEOTIDE SEQUENCE [LARGE SCALE GENOMIC DNA]</scope>
    <source>
        <strain evidence="2 3">M91</strain>
    </source>
</reference>
<organism evidence="2 3">
    <name type="scientific">Aquimarina algiphila</name>
    <dbReference type="NCBI Taxonomy" id="2047982"/>
    <lineage>
        <taxon>Bacteria</taxon>
        <taxon>Pseudomonadati</taxon>
        <taxon>Bacteroidota</taxon>
        <taxon>Flavobacteriia</taxon>
        <taxon>Flavobacteriales</taxon>
        <taxon>Flavobacteriaceae</taxon>
        <taxon>Aquimarina</taxon>
    </lineage>
</organism>
<dbReference type="OrthoDB" id="4295522at2"/>
<evidence type="ECO:0000259" key="1">
    <source>
        <dbReference type="Pfam" id="PF12867"/>
    </source>
</evidence>
<accession>A0A554VAE0</accession>
<dbReference type="Gene3D" id="1.20.120.450">
    <property type="entry name" value="dinb family like domain"/>
    <property type="match status" value="1"/>
</dbReference>
<feature type="domain" description="DinB-like" evidence="1">
    <location>
        <begin position="9"/>
        <end position="144"/>
    </location>
</feature>
<dbReference type="RefSeq" id="WP_143919149.1">
    <property type="nucleotide sequence ID" value="NZ_CANMIK010000123.1"/>
</dbReference>